<dbReference type="AlphaFoldDB" id="A0A1C2I251"/>
<dbReference type="EMBL" id="LWSA01000211">
    <property type="protein sequence ID" value="OCX70055.1"/>
    <property type="molecule type" value="Genomic_DNA"/>
</dbReference>
<proteinExistence type="predicted"/>
<feature type="domain" description="SF3 helicase" evidence="6">
    <location>
        <begin position="162"/>
        <end position="315"/>
    </location>
</feature>
<comment type="caution">
    <text evidence="7">The sequence shown here is derived from an EMBL/GenBank/DDBJ whole genome shotgun (WGS) entry which is preliminary data.</text>
</comment>
<dbReference type="InterPro" id="IPR014015">
    <property type="entry name" value="Helicase_SF3_DNA-vir"/>
</dbReference>
<evidence type="ECO:0000256" key="3">
    <source>
        <dbReference type="ARBA" id="ARBA00022806"/>
    </source>
</evidence>
<keyword evidence="4" id="KW-0067">ATP-binding</keyword>
<dbReference type="GO" id="GO:0005524">
    <property type="term" value="F:ATP binding"/>
    <property type="evidence" value="ECO:0007669"/>
    <property type="project" value="UniProtKB-KW"/>
</dbReference>
<dbReference type="InterPro" id="IPR004968">
    <property type="entry name" value="DNA_primase/NTPase_C"/>
</dbReference>
<reference evidence="7 8" key="1">
    <citation type="journal article" date="2016" name="Int. J. Mol. Sci.">
        <title>Comparative genomics of the extreme acidophile Acidithiobacillus thiooxidans reveals intraspecific divergence and niche adaptation.</title>
        <authorList>
            <person name="Zhang X."/>
            <person name="Feng X."/>
            <person name="Tao J."/>
            <person name="Ma L."/>
            <person name="Xiao Y."/>
            <person name="Liang Y."/>
            <person name="Liu X."/>
            <person name="Yin H."/>
        </authorList>
    </citation>
    <scope>NUCLEOTIDE SEQUENCE [LARGE SCALE GENOMIC DNA]</scope>
    <source>
        <strain evidence="7 8">A02</strain>
    </source>
</reference>
<dbReference type="RefSeq" id="WP_024895272.1">
    <property type="nucleotide sequence ID" value="NZ_LWRZ01000252.1"/>
</dbReference>
<dbReference type="PANTHER" id="PTHR35372">
    <property type="entry name" value="ATP BINDING PROTEIN-RELATED"/>
    <property type="match status" value="1"/>
</dbReference>
<evidence type="ECO:0000256" key="2">
    <source>
        <dbReference type="ARBA" id="ARBA00022801"/>
    </source>
</evidence>
<feature type="compositionally biased region" description="Basic and acidic residues" evidence="5">
    <location>
        <begin position="12"/>
        <end position="21"/>
    </location>
</feature>
<evidence type="ECO:0000313" key="8">
    <source>
        <dbReference type="Proteomes" id="UP000094893"/>
    </source>
</evidence>
<dbReference type="SMART" id="SM00885">
    <property type="entry name" value="D5_N"/>
    <property type="match status" value="1"/>
</dbReference>
<protein>
    <recommendedName>
        <fullName evidence="6">SF3 helicase domain-containing protein</fullName>
    </recommendedName>
</protein>
<dbReference type="NCBIfam" id="TIGR01613">
    <property type="entry name" value="primase_Cterm"/>
    <property type="match status" value="1"/>
</dbReference>
<dbReference type="InterPro" id="IPR051620">
    <property type="entry name" value="ORF904-like_C"/>
</dbReference>
<sequence>MSTVHRLPTAKAAKEDSGPDHTELAGYIGERDKFISNRGDFWAFSEDAGIWQRVPTEMLHRRIQEVCRQFSIAANSSRITGAEKMAHGVHYRDVEWDATDPRAIAVKNGVLVYRDHKWKLTPYRAQDYRRVSLPITYDPNAKCPRFTQFVQEIFAGAEDAKERTLALVEMVGLTLTSSTEFEKAALLVGNGANGKSVTLRLLADMVGQYASGINPAEFDNRFQRASLDGKLANIVTELPEGTTLPDGAIKAIISGEACTVEHKHRAPFVMTPICKIWIGTNHMPGTRDFSPALFRRFTVLGFPNVFPEESRDIRLSEKLQAEIPGILNILLVALGNAFDRGHLTSPPSSVEAVQNWKRDSDQVLTFLEEEMIREPGARMTSAEVYTLYQMWAKDAGIQRPVSRKSFTTRVESLGWAEAGKSTGGRRCLWGMRQRLAGDL</sequence>
<evidence type="ECO:0000256" key="4">
    <source>
        <dbReference type="ARBA" id="ARBA00022840"/>
    </source>
</evidence>
<dbReference type="Pfam" id="PF08706">
    <property type="entry name" value="D5_N"/>
    <property type="match status" value="1"/>
</dbReference>
<dbReference type="Proteomes" id="UP000094893">
    <property type="component" value="Unassembled WGS sequence"/>
</dbReference>
<keyword evidence="3" id="KW-0347">Helicase</keyword>
<dbReference type="PANTHER" id="PTHR35372:SF2">
    <property type="entry name" value="SF3 HELICASE DOMAIN-CONTAINING PROTEIN"/>
    <property type="match status" value="1"/>
</dbReference>
<dbReference type="GO" id="GO:0016787">
    <property type="term" value="F:hydrolase activity"/>
    <property type="evidence" value="ECO:0007669"/>
    <property type="project" value="UniProtKB-KW"/>
</dbReference>
<evidence type="ECO:0000256" key="5">
    <source>
        <dbReference type="SAM" id="MobiDB-lite"/>
    </source>
</evidence>
<accession>A0A1C2I251</accession>
<dbReference type="Pfam" id="PF19263">
    <property type="entry name" value="DUF5906"/>
    <property type="match status" value="1"/>
</dbReference>
<gene>
    <name evidence="7" type="ORF">A6P07_15390</name>
</gene>
<evidence type="ECO:0000256" key="1">
    <source>
        <dbReference type="ARBA" id="ARBA00022741"/>
    </source>
</evidence>
<organism evidence="7 8">
    <name type="scientific">Acidithiobacillus thiooxidans</name>
    <name type="common">Thiobacillus thiooxidans</name>
    <dbReference type="NCBI Taxonomy" id="930"/>
    <lineage>
        <taxon>Bacteria</taxon>
        <taxon>Pseudomonadati</taxon>
        <taxon>Pseudomonadota</taxon>
        <taxon>Acidithiobacillia</taxon>
        <taxon>Acidithiobacillales</taxon>
        <taxon>Acidithiobacillaceae</taxon>
        <taxon>Acidithiobacillus</taxon>
    </lineage>
</organism>
<dbReference type="Pfam" id="PF03288">
    <property type="entry name" value="Pox_D5"/>
    <property type="match status" value="1"/>
</dbReference>
<dbReference type="InterPro" id="IPR014818">
    <property type="entry name" value="Phage/plasmid_primase_P4_C"/>
</dbReference>
<keyword evidence="1" id="KW-0547">Nucleotide-binding</keyword>
<name>A0A1C2I251_ACITH</name>
<evidence type="ECO:0000259" key="6">
    <source>
        <dbReference type="PROSITE" id="PS51206"/>
    </source>
</evidence>
<dbReference type="InterPro" id="IPR045455">
    <property type="entry name" value="NrS-1_pol-like_helicase"/>
</dbReference>
<dbReference type="GO" id="GO:0004386">
    <property type="term" value="F:helicase activity"/>
    <property type="evidence" value="ECO:0007669"/>
    <property type="project" value="UniProtKB-KW"/>
</dbReference>
<dbReference type="InterPro" id="IPR006500">
    <property type="entry name" value="Helicase_put_C_phage/plasmid"/>
</dbReference>
<feature type="region of interest" description="Disordered" evidence="5">
    <location>
        <begin position="1"/>
        <end position="21"/>
    </location>
</feature>
<dbReference type="SUPFAM" id="SSF52540">
    <property type="entry name" value="P-loop containing nucleoside triphosphate hydrolases"/>
    <property type="match status" value="1"/>
</dbReference>
<evidence type="ECO:0000313" key="7">
    <source>
        <dbReference type="EMBL" id="OCX70055.1"/>
    </source>
</evidence>
<dbReference type="InterPro" id="IPR027417">
    <property type="entry name" value="P-loop_NTPase"/>
</dbReference>
<dbReference type="PROSITE" id="PS51206">
    <property type="entry name" value="SF3_HELICASE_1"/>
    <property type="match status" value="1"/>
</dbReference>
<keyword evidence="2" id="KW-0378">Hydrolase</keyword>
<dbReference type="Gene3D" id="3.40.50.300">
    <property type="entry name" value="P-loop containing nucleotide triphosphate hydrolases"/>
    <property type="match status" value="1"/>
</dbReference>